<dbReference type="InterPro" id="IPR008928">
    <property type="entry name" value="6-hairpin_glycosidase_sf"/>
</dbReference>
<dbReference type="Gene3D" id="1.10.510.10">
    <property type="entry name" value="Transferase(Phosphotransferase) domain 1"/>
    <property type="match status" value="1"/>
</dbReference>
<dbReference type="Proteomes" id="UP001265746">
    <property type="component" value="Unassembled WGS sequence"/>
</dbReference>
<dbReference type="AlphaFoldDB" id="A0AAD9W4L5"/>
<accession>A0AAD9W4L5</accession>
<dbReference type="PANTHER" id="PTHR34987">
    <property type="entry name" value="C, PUTATIVE (AFU_ORTHOLOGUE AFUA_3G02880)-RELATED"/>
    <property type="match status" value="1"/>
</dbReference>
<dbReference type="Pfam" id="PF17389">
    <property type="entry name" value="Bac_rhamnosid6H"/>
    <property type="match status" value="1"/>
</dbReference>
<dbReference type="GO" id="GO:0004672">
    <property type="term" value="F:protein kinase activity"/>
    <property type="evidence" value="ECO:0007669"/>
    <property type="project" value="InterPro"/>
</dbReference>
<dbReference type="Gene3D" id="1.50.10.10">
    <property type="match status" value="1"/>
</dbReference>
<dbReference type="PANTHER" id="PTHR34987:SF6">
    <property type="entry name" value="ALPHA-L-RHAMNOSIDASE SIX-HAIRPIN GLYCOSIDASE DOMAIN-CONTAINING PROTEIN"/>
    <property type="match status" value="1"/>
</dbReference>
<dbReference type="Pfam" id="PF17390">
    <property type="entry name" value="Bac_rhamnosid_C"/>
    <property type="match status" value="1"/>
</dbReference>
<organism evidence="2 3">
    <name type="scientific">Phomopsis amygdali</name>
    <name type="common">Fusicoccum amygdali</name>
    <dbReference type="NCBI Taxonomy" id="1214568"/>
    <lineage>
        <taxon>Eukaryota</taxon>
        <taxon>Fungi</taxon>
        <taxon>Dikarya</taxon>
        <taxon>Ascomycota</taxon>
        <taxon>Pezizomycotina</taxon>
        <taxon>Sordariomycetes</taxon>
        <taxon>Sordariomycetidae</taxon>
        <taxon>Diaporthales</taxon>
        <taxon>Diaporthaceae</taxon>
        <taxon>Diaporthe</taxon>
    </lineage>
</organism>
<evidence type="ECO:0000259" key="1">
    <source>
        <dbReference type="SMART" id="SM00220"/>
    </source>
</evidence>
<dbReference type="InterPro" id="IPR000719">
    <property type="entry name" value="Prot_kinase_dom"/>
</dbReference>
<evidence type="ECO:0000313" key="3">
    <source>
        <dbReference type="Proteomes" id="UP001265746"/>
    </source>
</evidence>
<dbReference type="GO" id="GO:0005975">
    <property type="term" value="P:carbohydrate metabolic process"/>
    <property type="evidence" value="ECO:0007669"/>
    <property type="project" value="InterPro"/>
</dbReference>
<protein>
    <recommendedName>
        <fullName evidence="1">Protein kinase domain-containing protein</fullName>
    </recommendedName>
</protein>
<reference evidence="2" key="1">
    <citation type="submission" date="2023-06" db="EMBL/GenBank/DDBJ databases">
        <authorList>
            <person name="Noh H."/>
        </authorList>
    </citation>
    <scope>NUCLEOTIDE SEQUENCE</scope>
    <source>
        <strain evidence="2">DUCC20226</strain>
    </source>
</reference>
<dbReference type="InterPro" id="IPR012341">
    <property type="entry name" value="6hp_glycosidase-like_sf"/>
</dbReference>
<proteinExistence type="predicted"/>
<dbReference type="InterPro" id="IPR035396">
    <property type="entry name" value="Bac_rhamnosid6H"/>
</dbReference>
<dbReference type="SMART" id="SM00220">
    <property type="entry name" value="S_TKc"/>
    <property type="match status" value="1"/>
</dbReference>
<dbReference type="EMBL" id="JAUJFL010000003">
    <property type="protein sequence ID" value="KAK2606487.1"/>
    <property type="molecule type" value="Genomic_DNA"/>
</dbReference>
<dbReference type="SUPFAM" id="SSF56112">
    <property type="entry name" value="Protein kinase-like (PK-like)"/>
    <property type="match status" value="1"/>
</dbReference>
<evidence type="ECO:0000313" key="2">
    <source>
        <dbReference type="EMBL" id="KAK2606487.1"/>
    </source>
</evidence>
<dbReference type="InterPro" id="IPR035398">
    <property type="entry name" value="Bac_rhamnosid_C"/>
</dbReference>
<comment type="caution">
    <text evidence="2">The sequence shown here is derived from an EMBL/GenBank/DDBJ whole genome shotgun (WGS) entry which is preliminary data.</text>
</comment>
<dbReference type="Gene3D" id="2.60.420.10">
    <property type="entry name" value="Maltose phosphorylase, domain 3"/>
    <property type="match status" value="1"/>
</dbReference>
<sequence>MGHFDDCTPDQRFSQTGDDGLYNGVGTEKIIIDWDQRRYIAVATAWQEEDEEFFFDALAEHIDEIPSNVMQIVVGEQGELLSSAADLDEDPTMIPFYPSPSDYPAHVRQIKRERLVELNRMGVQVDLCEYIPAAGTIPKQVAFKYYINENNMGIIWDEANCLLRIPKHPNIIPFDSLVVDQVEGQDKVVGFTTPFVPGGTILDNVSRPFKLKHLEQLTSTIDHLNLTLGIAHGDITPYNLLIDPLTDDLLIFDFNLASRLGWETEDHRRQSYDPARNDVKFAAFTLYEIITRDIHLRDEHYPHELNIAMVLDTPEDGAAPAWQKHEDVVLDVPVAEYRRHLDDWMTRRSAVGFEDKEQVEMRWDQAPGAFDWPPMPELPEVPFYGAMLRRATQMRQEMVRCGTGFVAWQRPPSLTSRAWAQATPWEPYILSPSSRTVRPVDVSVQLGHHELLSNAEGYVLFLDTGAQATLDYGVEVGGLVTLNIKTLTDGSSGPQLSLAFAESPTHVRPISDDATGSIASQDWDRELNVTVDIGDAVLYTMPRERFRGGFRFMTIVAKAPVTISNITCAVGFSPSQANLRDYSGYFFAPGHDLLSRIWYAAAYTVQTNIGPVDTGRFLPQIQPGWAYNSSIGVAGPVLMDGAKRDRAVWPGDHGISGQTAFLALGDIGLEAFNNSLETMFYYQNETGRFPYAGPSTRSFNSGKESDTYHAWNLIAVYQYAIFTADESWVERHWDNITNAVGYILNGISGDVGLHKQVGANDWGRQGTGGFNSALNALDYHALVSIASLAESLNKPDKARAWTFAAEGIKEAFNKHLWDPDASLYNDNTTTSLHPQDGNAMALLFNLTRDTKQAKALSKALTTNWNGFGPVTPELPDTISPFISGVELLGHFAAGEPDRALELTGRLWGHLLDSPEMTGSTLAEGLAANGSLYYRGASGYNYDAAYTSMSHSWSTGPLIALTTKLTGLGLSGWLRWTFAPQPSGGVQEAQSGFRSPFGQFNASWRLVDGDYIANVSVPGTTVGEIILPWKCKAIRLNDQDWTGSFVDRVGSFVLEATGCDTNGH</sequence>
<feature type="domain" description="Protein kinase" evidence="1">
    <location>
        <begin position="115"/>
        <end position="420"/>
    </location>
</feature>
<dbReference type="GO" id="GO:0005524">
    <property type="term" value="F:ATP binding"/>
    <property type="evidence" value="ECO:0007669"/>
    <property type="project" value="InterPro"/>
</dbReference>
<gene>
    <name evidence="2" type="ORF">N8I77_005230</name>
</gene>
<dbReference type="InterPro" id="IPR011009">
    <property type="entry name" value="Kinase-like_dom_sf"/>
</dbReference>
<keyword evidence="3" id="KW-1185">Reference proteome</keyword>
<name>A0AAD9W4L5_PHOAM</name>
<dbReference type="SUPFAM" id="SSF48208">
    <property type="entry name" value="Six-hairpin glycosidases"/>
    <property type="match status" value="1"/>
</dbReference>